<proteinExistence type="predicted"/>
<feature type="compositionally biased region" description="Basic and acidic residues" evidence="5">
    <location>
        <begin position="500"/>
        <end position="528"/>
    </location>
</feature>
<feature type="compositionally biased region" description="Basic and acidic residues" evidence="5">
    <location>
        <begin position="717"/>
        <end position="728"/>
    </location>
</feature>
<feature type="compositionally biased region" description="Basic and acidic residues" evidence="5">
    <location>
        <begin position="1411"/>
        <end position="1434"/>
    </location>
</feature>
<dbReference type="InterPro" id="IPR051165">
    <property type="entry name" value="Multifunctional_ANK_Repeat"/>
</dbReference>
<feature type="region of interest" description="Disordered" evidence="5">
    <location>
        <begin position="2366"/>
        <end position="2385"/>
    </location>
</feature>
<protein>
    <submittedName>
        <fullName evidence="7">Ankyrin-2</fullName>
    </submittedName>
</protein>
<feature type="compositionally biased region" description="Basic and acidic residues" evidence="5">
    <location>
        <begin position="2306"/>
        <end position="2324"/>
    </location>
</feature>
<feature type="compositionally biased region" description="Basic and acidic residues" evidence="5">
    <location>
        <begin position="744"/>
        <end position="758"/>
    </location>
</feature>
<dbReference type="PROSITE" id="PS50017">
    <property type="entry name" value="DEATH_DOMAIN"/>
    <property type="match status" value="1"/>
</dbReference>
<dbReference type="InterPro" id="IPR040745">
    <property type="entry name" value="Ankyrin_UPA"/>
</dbReference>
<feature type="compositionally biased region" description="Polar residues" evidence="5">
    <location>
        <begin position="1804"/>
        <end position="1813"/>
    </location>
</feature>
<dbReference type="Gene3D" id="2.60.40.2660">
    <property type="match status" value="1"/>
</dbReference>
<evidence type="ECO:0000256" key="5">
    <source>
        <dbReference type="SAM" id="MobiDB-lite"/>
    </source>
</evidence>
<feature type="region of interest" description="Disordered" evidence="5">
    <location>
        <begin position="1502"/>
        <end position="1539"/>
    </location>
</feature>
<feature type="compositionally biased region" description="Basic and acidic residues" evidence="5">
    <location>
        <begin position="1580"/>
        <end position="1592"/>
    </location>
</feature>
<dbReference type="PANTHER" id="PTHR24123">
    <property type="entry name" value="ANKYRIN REPEAT-CONTAINING"/>
    <property type="match status" value="1"/>
</dbReference>
<keyword evidence="2" id="KW-0677">Repeat</keyword>
<dbReference type="GO" id="GO:0016020">
    <property type="term" value="C:membrane"/>
    <property type="evidence" value="ECO:0007669"/>
    <property type="project" value="UniProtKB-SubCell"/>
</dbReference>
<feature type="domain" description="Death" evidence="6">
    <location>
        <begin position="2022"/>
        <end position="2106"/>
    </location>
</feature>
<dbReference type="Proteomes" id="UP000053309">
    <property type="component" value="Unassembled WGS sequence"/>
</dbReference>
<feature type="compositionally biased region" description="Basic and acidic residues" evidence="5">
    <location>
        <begin position="799"/>
        <end position="835"/>
    </location>
</feature>
<feature type="compositionally biased region" description="Polar residues" evidence="5">
    <location>
        <begin position="705"/>
        <end position="716"/>
    </location>
</feature>
<evidence type="ECO:0000259" key="6">
    <source>
        <dbReference type="PROSITE" id="PS50017"/>
    </source>
</evidence>
<organism evidence="7 8">
    <name type="scientific">Balearica regulorum gibbericeps</name>
    <name type="common">East African grey crowned-crane</name>
    <dbReference type="NCBI Taxonomy" id="100784"/>
    <lineage>
        <taxon>Eukaryota</taxon>
        <taxon>Metazoa</taxon>
        <taxon>Chordata</taxon>
        <taxon>Craniata</taxon>
        <taxon>Vertebrata</taxon>
        <taxon>Euteleostomi</taxon>
        <taxon>Archelosauria</taxon>
        <taxon>Archosauria</taxon>
        <taxon>Dinosauria</taxon>
        <taxon>Saurischia</taxon>
        <taxon>Theropoda</taxon>
        <taxon>Coelurosauria</taxon>
        <taxon>Aves</taxon>
        <taxon>Neognathae</taxon>
        <taxon>Neoaves</taxon>
        <taxon>Gruiformes</taxon>
        <taxon>Gruidae</taxon>
        <taxon>Balearica</taxon>
    </lineage>
</organism>
<dbReference type="FunFam" id="1.10.533.10:FF:000002">
    <property type="entry name" value="Ankyrin-3 isoform 2"/>
    <property type="match status" value="1"/>
</dbReference>
<feature type="compositionally biased region" description="Polar residues" evidence="5">
    <location>
        <begin position="1216"/>
        <end position="1227"/>
    </location>
</feature>
<accession>A0A087V8D2</accession>
<dbReference type="SUPFAM" id="SSF47986">
    <property type="entry name" value="DEATH domain"/>
    <property type="match status" value="1"/>
</dbReference>
<keyword evidence="4" id="KW-0472">Membrane</keyword>
<feature type="compositionally biased region" description="Basic and acidic residues" evidence="5">
    <location>
        <begin position="149"/>
        <end position="158"/>
    </location>
</feature>
<feature type="compositionally biased region" description="Basic and acidic residues" evidence="5">
    <location>
        <begin position="580"/>
        <end position="603"/>
    </location>
</feature>
<feature type="compositionally biased region" description="Basic and acidic residues" evidence="5">
    <location>
        <begin position="1832"/>
        <end position="1842"/>
    </location>
</feature>
<feature type="compositionally biased region" description="Basic and acidic residues" evidence="5">
    <location>
        <begin position="1663"/>
        <end position="1680"/>
    </location>
</feature>
<dbReference type="EMBL" id="KL483712">
    <property type="protein sequence ID" value="KFO08874.1"/>
    <property type="molecule type" value="Genomic_DNA"/>
</dbReference>
<dbReference type="SMART" id="SM00005">
    <property type="entry name" value="DEATH"/>
    <property type="match status" value="1"/>
</dbReference>
<feature type="region of interest" description="Disordered" evidence="5">
    <location>
        <begin position="1280"/>
        <end position="1342"/>
    </location>
</feature>
<feature type="region of interest" description="Disordered" evidence="5">
    <location>
        <begin position="142"/>
        <end position="162"/>
    </location>
</feature>
<feature type="compositionally biased region" description="Basic and acidic residues" evidence="5">
    <location>
        <begin position="442"/>
        <end position="456"/>
    </location>
</feature>
<evidence type="ECO:0000256" key="1">
    <source>
        <dbReference type="ARBA" id="ARBA00004370"/>
    </source>
</evidence>
<feature type="compositionally biased region" description="Polar residues" evidence="5">
    <location>
        <begin position="2173"/>
        <end position="2184"/>
    </location>
</feature>
<feature type="region of interest" description="Disordered" evidence="5">
    <location>
        <begin position="2001"/>
        <end position="2022"/>
    </location>
</feature>
<feature type="compositionally biased region" description="Basic and acidic residues" evidence="5">
    <location>
        <begin position="1860"/>
        <end position="1879"/>
    </location>
</feature>
<dbReference type="CDD" id="cd08804">
    <property type="entry name" value="Death_ank2"/>
    <property type="match status" value="1"/>
</dbReference>
<keyword evidence="8" id="KW-1185">Reference proteome</keyword>
<feature type="compositionally biased region" description="Basic and acidic residues" evidence="5">
    <location>
        <begin position="1316"/>
        <end position="1333"/>
    </location>
</feature>
<keyword evidence="3" id="KW-0040">ANK repeat</keyword>
<feature type="compositionally biased region" description="Basic and acidic residues" evidence="5">
    <location>
        <begin position="2141"/>
        <end position="2161"/>
    </location>
</feature>
<feature type="compositionally biased region" description="Basic and acidic residues" evidence="5">
    <location>
        <begin position="1015"/>
        <end position="1028"/>
    </location>
</feature>
<dbReference type="PANTHER" id="PTHR24123:SF49">
    <property type="entry name" value="ANKYRIN-2-LIKE ISOFORM X1"/>
    <property type="match status" value="1"/>
</dbReference>
<feature type="region of interest" description="Disordered" evidence="5">
    <location>
        <begin position="866"/>
        <end position="1238"/>
    </location>
</feature>
<feature type="compositionally biased region" description="Polar residues" evidence="5">
    <location>
        <begin position="987"/>
        <end position="997"/>
    </location>
</feature>
<feature type="region of interest" description="Disordered" evidence="5">
    <location>
        <begin position="665"/>
        <end position="835"/>
    </location>
</feature>
<feature type="region of interest" description="Disordered" evidence="5">
    <location>
        <begin position="1391"/>
        <end position="1454"/>
    </location>
</feature>
<evidence type="ECO:0000313" key="7">
    <source>
        <dbReference type="EMBL" id="KFO08874.1"/>
    </source>
</evidence>
<feature type="region of interest" description="Disordered" evidence="5">
    <location>
        <begin position="290"/>
        <end position="365"/>
    </location>
</feature>
<evidence type="ECO:0000256" key="3">
    <source>
        <dbReference type="ARBA" id="ARBA00023043"/>
    </source>
</evidence>
<feature type="non-terminal residue" evidence="7">
    <location>
        <position position="2404"/>
    </location>
</feature>
<feature type="compositionally biased region" description="Acidic residues" evidence="5">
    <location>
        <begin position="1005"/>
        <end position="1014"/>
    </location>
</feature>
<feature type="compositionally biased region" description="Low complexity" evidence="5">
    <location>
        <begin position="1512"/>
        <end position="1521"/>
    </location>
</feature>
<evidence type="ECO:0000256" key="4">
    <source>
        <dbReference type="ARBA" id="ARBA00023136"/>
    </source>
</evidence>
<feature type="compositionally biased region" description="Basic and acidic residues" evidence="5">
    <location>
        <begin position="308"/>
        <end position="340"/>
    </location>
</feature>
<feature type="compositionally biased region" description="Polar residues" evidence="5">
    <location>
        <begin position="956"/>
        <end position="966"/>
    </location>
</feature>
<feature type="compositionally biased region" description="Low complexity" evidence="5">
    <location>
        <begin position="298"/>
        <end position="307"/>
    </location>
</feature>
<sequence length="2404" mass="266039">VLEGKPIYVDCFGNLVPLTKSGQHHIFSFFAFKENRLPLFVKVRDTTQEPCGRLSFMKEPKSTRGLVHQAICNLNITLPVYTKVLSRTRRRDDETESTETSILKSHLVNEVPVLASPDLLSEVSEMKQDLIKMTAILTTDPSDKSGSIKVKDLGKPTEEEPGEPFEIVERVKEDLEKVNEILRGGSYTREEHALQKSLSRQELVEEEEWVIVSDEEIEEARRNAPVEVTEPTCVEVRIDKGTTKMEKSDMTGMVDYLTEDLKTYVSLHEVQPQALQEDLVEERFEAVVISRDSEKGQESPTTETLSPEEQHKPALEIKKPLRTKLRDKQKQKEGKMHSSEEQPGLVKVTSDESLGDEPGLTLTAAPEAKAVSPVIEETPIGSIKDKVKALQKRVEDEQKVRSKLPVRIQTREGTTEKASKRPVQVKKPVAHKAQPPVSPSSKTERLEETMSVRELMKAFQSGQDPSKNISGLFEHKSVKQKQQLPEKETTRRKPVSSQSETRRVSSHKTDKQKDKQSTITKAEKEPQSKKGKTQISTAEIPKKAVGKEQVKEQSSKKPSEPLPPVFDDESAKDTAVVKGRTCDDHGDTDFQISPDRKTSTDFSDVIKEELEDNDKYQQLRHLSVTEEGELNLEQVLTSPFSVAFPTEYVKDGFLPALSLQSAAFDGSSESLKHEGVADSPGSLLDGTPQISSEESYKHEGLAETPETSPESLSFSPKKTDGQIEEAKGAARAHTTAETCSPKELSPKEDEKGITERQLDAVTETSKSHSDHVSEELIPTASEEEADKLKESSSASIMKDISRDKESRTTAHLTKSSETHDTALEKEKDITCERRVVVRSPQKLELSLASHDSESFSPVADDSLAISHKDSLEASPVLEDNSSHKTPDSLEPSPMKESPCCDSLESSPVEQTVKAGILGQGPLQSVLSKGETCPELASVRSRILRDPEGSADDDSLEQTSLMESSGKSPLSPETPSSEEISYEITPKTADSQALSNIPKSAVIPEVSEEPEDDSESEPKKRFTPEEEMFKMVTKIKTFDELEQEAKKKRGYKKDCKQDESSVAAHSEAAWEAEEPKSTTVEEKDIPTVVMSAAESRKSSSSSESEPELTQLKKEADSGLLVEPVIRVQPPSPLPSSIDSSSSPDEAGFQPIDSKQCSLRIGAVKADQDKPTEDDREEPLLGGSCKASTRESGTCHSDGCVSAETDESKCDSPDDSETVSPNAPVTQFGGTLCHSIGDGSQKEVHVESSLTLQQYDATEKDVKTSALLTHTDLIATGAVSEKVDDGSCGHSTEYSVPQDGKWAEGDATEHSALGSDLGKADTDFETSQRDIHAEEPEYSSLTTETVELESRVADAAESSAPYIVSPYENVSPEHFFTDSESKVGSGRSLLSRENYSVEGGKDQTGEALLSRDAGSEHRSSEEMYMEVEPKPEDAFQKKSQRSSASDSTQLAESALEDIKDETEKMISQVVITKTDVDSDMWSEIREDDEAFEARVKEEEQKIFGLMVDRRSQGTTPDTTPARTPTEEGTPLSEQNPFLFQEGKLFEMTRSGAIDMTKRNYPDESFHFFQVGQQPQEEVSLSEEVKEAAEVESSKLKSSPDPFSPSESEDSDIQEKDALKCSPPASESSDKSEEVTGEGVSIGTAKADLKSRIPIKMGISASSKSPKKETAASEAEPLSRTETDTVDSSQVPCPISPEQSVVEDELEFSKITRLVSSEQGDESPDSSPEEQRSVIEIPTALMERVPSCESKSKIPVRTAAAASQSLQQLENESLPTDGFLDSLQCEGKDDQAKPKSKIPVKAAFQKAEQQYSYTDTSVRKLESPKAFDVTSKVPTKQDNRSKSESDASVPMDPKTKRSIKARSYAEAEAETREREREMKLELDPDEATTARPKVFSSRLPVKSRSTTGSRGAFSPTKESKEHFFDLYKNSIEFFEEISDEASKLVERLTQSEREQELVSDDESSSALEVSVIENVPSSETQQSVPEDIFDTRPIWDESVETQIERIPDENVHDHAEDQQDDQERTEERLAHIADHLGFSWTELARELDFTEEQIHQIRIENPNSLQDQSHALLKYWLERDGKHATDTNLTQCLTKINRMDIVHLMETSGIDSMQVHGTRTYAEIEQTIGLDHSEGFSALQEEVYSSRHKQEEQHRISKESDPAEHPPIVSEEDVSVSYSPFQDSTPRSEAEASMAELLRQAHKEQVEAEFSGKPQDVPEETSASQHEYFAATPGTEQSAAPVTGKAASEKSAPLSAAEEEREKPSPQPPSSAQRGDFPIVQEPEDPQLRQDDLSPRRTSLVIVESTDEQAEKFGRGYEEESLEKADSMPEMPPETVTEEQYTDEHGHTVVKKVTRKIIRRYVSPDGTEKEEVLMQGTPQKPVTVEEGDGYSKVVKRVVLKSDSEQSE</sequence>
<feature type="compositionally biased region" description="Polar residues" evidence="5">
    <location>
        <begin position="460"/>
        <end position="469"/>
    </location>
</feature>
<feature type="region of interest" description="Disordered" evidence="5">
    <location>
        <begin position="387"/>
        <end position="603"/>
    </location>
</feature>
<comment type="subcellular location">
    <subcellularLocation>
        <location evidence="1">Membrane</location>
    </subcellularLocation>
</comment>
<dbReference type="Pfam" id="PF00531">
    <property type="entry name" value="Death"/>
    <property type="match status" value="1"/>
</dbReference>
<name>A0A087V8D2_BALRE</name>
<feature type="compositionally biased region" description="Polar residues" evidence="5">
    <location>
        <begin position="1439"/>
        <end position="1449"/>
    </location>
</feature>
<evidence type="ECO:0000256" key="2">
    <source>
        <dbReference type="ARBA" id="ARBA00022737"/>
    </source>
</evidence>
<feature type="region of interest" description="Disordered" evidence="5">
    <location>
        <begin position="1567"/>
        <end position="1749"/>
    </location>
</feature>
<feature type="compositionally biased region" description="Basic and acidic residues" evidence="5">
    <location>
        <begin position="765"/>
        <end position="774"/>
    </location>
</feature>
<dbReference type="InterPro" id="IPR000488">
    <property type="entry name" value="Death_dom"/>
</dbReference>
<reference evidence="7 8" key="1">
    <citation type="submission" date="2014-04" db="EMBL/GenBank/DDBJ databases">
        <title>Genome evolution of avian class.</title>
        <authorList>
            <person name="Zhang G."/>
            <person name="Li C."/>
        </authorList>
    </citation>
    <scope>NUCLEOTIDE SEQUENCE [LARGE SCALE GENOMIC DNA]</scope>
    <source>
        <strain evidence="7">BGI_N312</strain>
    </source>
</reference>
<dbReference type="Gene3D" id="1.10.533.10">
    <property type="entry name" value="Death Domain, Fas"/>
    <property type="match status" value="1"/>
</dbReference>
<feature type="compositionally biased region" description="Low complexity" evidence="5">
    <location>
        <begin position="1059"/>
        <end position="1068"/>
    </location>
</feature>
<feature type="compositionally biased region" description="Basic and acidic residues" evidence="5">
    <location>
        <begin position="387"/>
        <end position="400"/>
    </location>
</feature>
<feature type="region of interest" description="Disordered" evidence="5">
    <location>
        <begin position="1762"/>
        <end position="1915"/>
    </location>
</feature>
<dbReference type="Pfam" id="PF17809">
    <property type="entry name" value="UPA_2"/>
    <property type="match status" value="1"/>
</dbReference>
<feature type="region of interest" description="Disordered" evidence="5">
    <location>
        <begin position="2140"/>
        <end position="2343"/>
    </location>
</feature>
<feature type="compositionally biased region" description="Low complexity" evidence="5">
    <location>
        <begin position="967"/>
        <end position="985"/>
    </location>
</feature>
<dbReference type="GO" id="GO:0007165">
    <property type="term" value="P:signal transduction"/>
    <property type="evidence" value="ECO:0007669"/>
    <property type="project" value="InterPro"/>
</dbReference>
<feature type="compositionally biased region" description="Basic and acidic residues" evidence="5">
    <location>
        <begin position="409"/>
        <end position="419"/>
    </location>
</feature>
<feature type="compositionally biased region" description="Basic and acidic residues" evidence="5">
    <location>
        <begin position="540"/>
        <end position="559"/>
    </location>
</feature>
<dbReference type="InterPro" id="IPR011029">
    <property type="entry name" value="DEATH-like_dom_sf"/>
</dbReference>
<gene>
    <name evidence="7" type="ORF">N312_12640</name>
</gene>
<evidence type="ECO:0000313" key="8">
    <source>
        <dbReference type="Proteomes" id="UP000053309"/>
    </source>
</evidence>
<feature type="compositionally biased region" description="Basic and acidic residues" evidence="5">
    <location>
        <begin position="2283"/>
        <end position="2292"/>
    </location>
</feature>
<feature type="compositionally biased region" description="Polar residues" evidence="5">
    <location>
        <begin position="1184"/>
        <end position="1193"/>
    </location>
</feature>
<feature type="non-terminal residue" evidence="7">
    <location>
        <position position="1"/>
    </location>
</feature>
<feature type="compositionally biased region" description="Low complexity" evidence="5">
    <location>
        <begin position="1133"/>
        <end position="1142"/>
    </location>
</feature>
<feature type="compositionally biased region" description="Basic and acidic residues" evidence="5">
    <location>
        <begin position="1035"/>
        <end position="1044"/>
    </location>
</feature>
<feature type="compositionally biased region" description="Acidic residues" evidence="5">
    <location>
        <begin position="1716"/>
        <end position="1725"/>
    </location>
</feature>
<feature type="compositionally biased region" description="Basic and acidic residues" evidence="5">
    <location>
        <begin position="1072"/>
        <end position="1084"/>
    </location>
</feature>